<dbReference type="SUPFAM" id="SSF55144">
    <property type="entry name" value="LigT-like"/>
    <property type="match status" value="1"/>
</dbReference>
<dbReference type="Proteomes" id="UP001214441">
    <property type="component" value="Unassembled WGS sequence"/>
</dbReference>
<protein>
    <submittedName>
        <fullName evidence="2">2'-5' RNA ligase family protein</fullName>
    </submittedName>
</protein>
<feature type="region of interest" description="Disordered" evidence="1">
    <location>
        <begin position="163"/>
        <end position="194"/>
    </location>
</feature>
<dbReference type="GO" id="GO:0016874">
    <property type="term" value="F:ligase activity"/>
    <property type="evidence" value="ECO:0007669"/>
    <property type="project" value="UniProtKB-KW"/>
</dbReference>
<dbReference type="EMBL" id="JANCPR020000021">
    <property type="protein sequence ID" value="MDJ1134469.1"/>
    <property type="molecule type" value="Genomic_DNA"/>
</dbReference>
<name>A0ABT7A089_9ACTN</name>
<reference evidence="2 3" key="1">
    <citation type="submission" date="2023-05" db="EMBL/GenBank/DDBJ databases">
        <title>Streptantibioticus silvisoli sp. nov., acidotolerant actinomycetes 1 from pine litter.</title>
        <authorList>
            <person name="Swiecimska M."/>
            <person name="Golinska P."/>
            <person name="Sangal V."/>
            <person name="Wachnowicz B."/>
            <person name="Goodfellow M."/>
        </authorList>
    </citation>
    <scope>NUCLEOTIDE SEQUENCE [LARGE SCALE GENOMIC DNA]</scope>
    <source>
        <strain evidence="2 3">DSM 42109</strain>
    </source>
</reference>
<keyword evidence="3" id="KW-1185">Reference proteome</keyword>
<sequence>MSTLYAAYPRCFVAVAPRERLSAARHCRLSGDASAGVDWLRPPALHVTLCFLGWLSARECAAVREAVAAVGPPPPGEVSLTGEMRVVGGEETRSLVAVVEPAPQLMRYQSELAGAVHARPDRGDAGAPYWPHLTVARIAPGPLPADTAWSIDRLVLPMSPPGLFAGRTGWSEPRSEPREDGEDGEDGAGCAERA</sequence>
<dbReference type="Gene3D" id="3.90.1140.10">
    <property type="entry name" value="Cyclic phosphodiesterase"/>
    <property type="match status" value="1"/>
</dbReference>
<organism evidence="2 3">
    <name type="scientific">Streptomyces iconiensis</name>
    <dbReference type="NCBI Taxonomy" id="1384038"/>
    <lineage>
        <taxon>Bacteria</taxon>
        <taxon>Bacillati</taxon>
        <taxon>Actinomycetota</taxon>
        <taxon>Actinomycetes</taxon>
        <taxon>Kitasatosporales</taxon>
        <taxon>Streptomycetaceae</taxon>
        <taxon>Streptomyces</taxon>
    </lineage>
</organism>
<accession>A0ABT7A089</accession>
<comment type="caution">
    <text evidence="2">The sequence shown here is derived from an EMBL/GenBank/DDBJ whole genome shotgun (WGS) entry which is preliminary data.</text>
</comment>
<keyword evidence="2" id="KW-0436">Ligase</keyword>
<dbReference type="RefSeq" id="WP_274041991.1">
    <property type="nucleotide sequence ID" value="NZ_JANCPR020000021.1"/>
</dbReference>
<evidence type="ECO:0000313" key="3">
    <source>
        <dbReference type="Proteomes" id="UP001214441"/>
    </source>
</evidence>
<dbReference type="InterPro" id="IPR009097">
    <property type="entry name" value="Cyclic_Pdiesterase"/>
</dbReference>
<dbReference type="Pfam" id="PF13563">
    <property type="entry name" value="2_5_RNA_ligase2"/>
    <property type="match status" value="1"/>
</dbReference>
<gene>
    <name evidence="2" type="ORF">NMN56_021360</name>
</gene>
<proteinExistence type="predicted"/>
<evidence type="ECO:0000256" key="1">
    <source>
        <dbReference type="SAM" id="MobiDB-lite"/>
    </source>
</evidence>
<evidence type="ECO:0000313" key="2">
    <source>
        <dbReference type="EMBL" id="MDJ1134469.1"/>
    </source>
</evidence>